<evidence type="ECO:0000313" key="1">
    <source>
        <dbReference type="EMBL" id="PPQ75609.1"/>
    </source>
</evidence>
<protein>
    <submittedName>
        <fullName evidence="1">Uncharacterized protein</fullName>
    </submittedName>
</protein>
<reference evidence="1 2" key="1">
    <citation type="journal article" date="2018" name="Evol. Lett.">
        <title>Horizontal gene cluster transfer increased hallucinogenic mushroom diversity.</title>
        <authorList>
            <person name="Reynolds H.T."/>
            <person name="Vijayakumar V."/>
            <person name="Gluck-Thaler E."/>
            <person name="Korotkin H.B."/>
            <person name="Matheny P.B."/>
            <person name="Slot J.C."/>
        </authorList>
    </citation>
    <scope>NUCLEOTIDE SEQUENCE [LARGE SCALE GENOMIC DNA]</scope>
    <source>
        <strain evidence="1 2">2629</strain>
    </source>
</reference>
<organism evidence="1 2">
    <name type="scientific">Panaeolus cyanescens</name>
    <dbReference type="NCBI Taxonomy" id="181874"/>
    <lineage>
        <taxon>Eukaryota</taxon>
        <taxon>Fungi</taxon>
        <taxon>Dikarya</taxon>
        <taxon>Basidiomycota</taxon>
        <taxon>Agaricomycotina</taxon>
        <taxon>Agaricomycetes</taxon>
        <taxon>Agaricomycetidae</taxon>
        <taxon>Agaricales</taxon>
        <taxon>Agaricineae</taxon>
        <taxon>Galeropsidaceae</taxon>
        <taxon>Panaeolus</taxon>
    </lineage>
</organism>
<dbReference type="Proteomes" id="UP000284842">
    <property type="component" value="Unassembled WGS sequence"/>
</dbReference>
<evidence type="ECO:0000313" key="2">
    <source>
        <dbReference type="Proteomes" id="UP000284842"/>
    </source>
</evidence>
<sequence length="512" mass="57075">MRGLTIPSTNASFLSKIKVALSRSKAPKAGAIIPARPIDPPIESAIDALQPSRSDTTPVECVPTAISDSTGPLLLQAGPQLPLTINDLPPEILAEIFHAYMFWEDDSESDLINPELEGMISVFVPNPRSAPLLFCGVCGHWRDVAISTPDLWSSIAIYDDFNLETVRLWLKRSQDHPLSLFVSLDIDVALSSTDKLPHLLELLFTNMPRWRHVSFCLPTAKDTQQLLFRLIPEEGISPAVQLQHLYLSVEYHDLPNFYSEALARLSLFPHSTLQRFTWGSYRMPDFPHISKSLWLNLQQISFITTKARTLISFLKACANIRFVNIQCLHAYAFVDSPTTHTVAQNLQALNIGSIEGNITDLCSFLVAPRLKRLSFALRGGHGQSARLREFLERSACTLESLCLICTSLDFDEAETKTMLYSSTFTAIPNFSLRLAEKACSASFPQAIIAETAERWKATAYAYHEPKNFSYHLGWGTLDIARSYGVHYPFLVKQPQPAPKWSVALTDGPLASA</sequence>
<keyword evidence="2" id="KW-1185">Reference proteome</keyword>
<gene>
    <name evidence="1" type="ORF">CVT24_010928</name>
</gene>
<name>A0A409WAU5_9AGAR</name>
<dbReference type="Gene3D" id="1.20.1280.50">
    <property type="match status" value="1"/>
</dbReference>
<accession>A0A409WAU5</accession>
<proteinExistence type="predicted"/>
<dbReference type="EMBL" id="NHTK01005656">
    <property type="protein sequence ID" value="PPQ75609.1"/>
    <property type="molecule type" value="Genomic_DNA"/>
</dbReference>
<comment type="caution">
    <text evidence="1">The sequence shown here is derived from an EMBL/GenBank/DDBJ whole genome shotgun (WGS) entry which is preliminary data.</text>
</comment>
<dbReference type="STRING" id="181874.A0A409WAU5"/>
<dbReference type="InParanoid" id="A0A409WAU5"/>
<dbReference type="AlphaFoldDB" id="A0A409WAU5"/>
<dbReference type="OrthoDB" id="3365698at2759"/>